<name>A0A432XEC2_9GAMM</name>
<dbReference type="OrthoDB" id="9780793at2"/>
<evidence type="ECO:0000313" key="4">
    <source>
        <dbReference type="Proteomes" id="UP000286985"/>
    </source>
</evidence>
<feature type="transmembrane region" description="Helical" evidence="1">
    <location>
        <begin position="123"/>
        <end position="154"/>
    </location>
</feature>
<organism evidence="3 4">
    <name type="scientific">Pseudidiomarina donghaiensis</name>
    <dbReference type="NCBI Taxonomy" id="519452"/>
    <lineage>
        <taxon>Bacteria</taxon>
        <taxon>Pseudomonadati</taxon>
        <taxon>Pseudomonadota</taxon>
        <taxon>Gammaproteobacteria</taxon>
        <taxon>Alteromonadales</taxon>
        <taxon>Idiomarinaceae</taxon>
        <taxon>Pseudidiomarina</taxon>
    </lineage>
</organism>
<reference evidence="4" key="1">
    <citation type="journal article" date="2018" name="Front. Microbiol.">
        <title>Genome-Based Analysis Reveals the Taxonomy and Diversity of the Family Idiomarinaceae.</title>
        <authorList>
            <person name="Liu Y."/>
            <person name="Lai Q."/>
            <person name="Shao Z."/>
        </authorList>
    </citation>
    <scope>NUCLEOTIDE SEQUENCE [LARGE SCALE GENOMIC DNA]</scope>
    <source>
        <strain evidence="4">908033</strain>
    </source>
</reference>
<dbReference type="GO" id="GO:0005886">
    <property type="term" value="C:plasma membrane"/>
    <property type="evidence" value="ECO:0007669"/>
    <property type="project" value="TreeGrafter"/>
</dbReference>
<gene>
    <name evidence="3" type="ORF">CWE24_10275</name>
</gene>
<accession>A0A432XEC2</accession>
<dbReference type="PANTHER" id="PTHR38034">
    <property type="entry name" value="INNER MEMBRANE PROTEIN YPJD"/>
    <property type="match status" value="1"/>
</dbReference>
<dbReference type="PANTHER" id="PTHR38034:SF1">
    <property type="entry name" value="INNER MEMBRANE PROTEIN YPJD"/>
    <property type="match status" value="1"/>
</dbReference>
<comment type="caution">
    <text evidence="3">The sequence shown here is derived from an EMBL/GenBank/DDBJ whole genome shotgun (WGS) entry which is preliminary data.</text>
</comment>
<feature type="transmembrane region" description="Helical" evidence="1">
    <location>
        <begin position="210"/>
        <end position="229"/>
    </location>
</feature>
<evidence type="ECO:0000313" key="3">
    <source>
        <dbReference type="EMBL" id="RUO47098.1"/>
    </source>
</evidence>
<evidence type="ECO:0000256" key="1">
    <source>
        <dbReference type="SAM" id="Phobius"/>
    </source>
</evidence>
<sequence>MNMAILLPITVFLYGLSAVLLWRQLRRSTVSTWLTVAAPLLAIASHAGLLWQYLNYDDFDHLNITTSLSTVSLFLSLLAFVRARHVGGLLLTPIIYVFAAVSVILMVISPANWGAQLAESQGLVVHIVLSLIAYAVLMLATLYAIQLLYLNYLLKHHRSHLVINYLPPLMTVERYFFRLLSTGTLLLFVSILSGFIFLDDMFAQGQAHKTILSLVAFSMYVVVLFLHAVKHSRGKALVITSVVASTLLSLAYFGSRFVKDILLSV</sequence>
<feature type="transmembrane region" description="Helical" evidence="1">
    <location>
        <begin position="30"/>
        <end position="50"/>
    </location>
</feature>
<feature type="transmembrane region" description="Helical" evidence="1">
    <location>
        <begin position="88"/>
        <end position="111"/>
    </location>
</feature>
<keyword evidence="4" id="KW-1185">Reference proteome</keyword>
<proteinExistence type="predicted"/>
<keyword evidence="1" id="KW-0472">Membrane</keyword>
<dbReference type="Pfam" id="PF01578">
    <property type="entry name" value="Cytochrom_C_asm"/>
    <property type="match status" value="1"/>
</dbReference>
<keyword evidence="1" id="KW-0812">Transmembrane</keyword>
<dbReference type="AlphaFoldDB" id="A0A432XEC2"/>
<feature type="domain" description="Cytochrome c assembly protein" evidence="2">
    <location>
        <begin position="33"/>
        <end position="262"/>
    </location>
</feature>
<feature type="transmembrane region" description="Helical" evidence="1">
    <location>
        <begin position="236"/>
        <end position="255"/>
    </location>
</feature>
<dbReference type="STRING" id="519452.SAMN04488139_1880"/>
<feature type="transmembrane region" description="Helical" evidence="1">
    <location>
        <begin position="175"/>
        <end position="198"/>
    </location>
</feature>
<dbReference type="GO" id="GO:0017004">
    <property type="term" value="P:cytochrome complex assembly"/>
    <property type="evidence" value="ECO:0007669"/>
    <property type="project" value="InterPro"/>
</dbReference>
<dbReference type="InterPro" id="IPR002541">
    <property type="entry name" value="Cyt_c_assembly"/>
</dbReference>
<dbReference type="InterPro" id="IPR052372">
    <property type="entry name" value="YpjD/HemX"/>
</dbReference>
<keyword evidence="1" id="KW-1133">Transmembrane helix</keyword>
<dbReference type="GO" id="GO:0020037">
    <property type="term" value="F:heme binding"/>
    <property type="evidence" value="ECO:0007669"/>
    <property type="project" value="InterPro"/>
</dbReference>
<evidence type="ECO:0000259" key="2">
    <source>
        <dbReference type="Pfam" id="PF01578"/>
    </source>
</evidence>
<dbReference type="EMBL" id="PIPU01000005">
    <property type="protein sequence ID" value="RUO47098.1"/>
    <property type="molecule type" value="Genomic_DNA"/>
</dbReference>
<feature type="transmembrane region" description="Helical" evidence="1">
    <location>
        <begin position="6"/>
        <end position="23"/>
    </location>
</feature>
<feature type="transmembrane region" description="Helical" evidence="1">
    <location>
        <begin position="62"/>
        <end position="81"/>
    </location>
</feature>
<dbReference type="Proteomes" id="UP000286985">
    <property type="component" value="Unassembled WGS sequence"/>
</dbReference>
<protein>
    <submittedName>
        <fullName evidence="3">ABC transporter permease</fullName>
    </submittedName>
</protein>